<comment type="similarity">
    <text evidence="1 6 7 8">Belongs to the TRAFAC class TrmE-Era-EngA-EngB-Septin-like GTPase superfamily. Era GTPase family.</text>
</comment>
<keyword evidence="6" id="KW-0699">rRNA-binding</keyword>
<dbReference type="InterPro" id="IPR030388">
    <property type="entry name" value="G_ERA_dom"/>
</dbReference>
<reference evidence="11 12" key="1">
    <citation type="submission" date="2016-10" db="EMBL/GenBank/DDBJ databases">
        <authorList>
            <person name="de Groot N.N."/>
        </authorList>
    </citation>
    <scope>NUCLEOTIDE SEQUENCE [LARGE SCALE GENOMIC DNA]</scope>
    <source>
        <strain evidence="11 12">SLAS-1</strain>
    </source>
</reference>
<dbReference type="GO" id="GO:0005886">
    <property type="term" value="C:plasma membrane"/>
    <property type="evidence" value="ECO:0007669"/>
    <property type="project" value="UniProtKB-SubCell"/>
</dbReference>
<feature type="binding site" evidence="6">
    <location>
        <begin position="60"/>
        <end position="64"/>
    </location>
    <ligand>
        <name>GTP</name>
        <dbReference type="ChEBI" id="CHEBI:37565"/>
    </ligand>
</feature>
<keyword evidence="5 6" id="KW-0342">GTP-binding</keyword>
<dbReference type="Pfam" id="PF07650">
    <property type="entry name" value="KH_2"/>
    <property type="match status" value="1"/>
</dbReference>
<dbReference type="PANTHER" id="PTHR42698">
    <property type="entry name" value="GTPASE ERA"/>
    <property type="match status" value="1"/>
</dbReference>
<dbReference type="STRING" id="321763.SAMN04488692_10496"/>
<evidence type="ECO:0000313" key="12">
    <source>
        <dbReference type="Proteomes" id="UP000199476"/>
    </source>
</evidence>
<dbReference type="InterPro" id="IPR015946">
    <property type="entry name" value="KH_dom-like_a/b"/>
</dbReference>
<dbReference type="NCBIfam" id="TIGR00231">
    <property type="entry name" value="small_GTP"/>
    <property type="match status" value="1"/>
</dbReference>
<evidence type="ECO:0000256" key="6">
    <source>
        <dbReference type="HAMAP-Rule" id="MF_00367"/>
    </source>
</evidence>
<dbReference type="SUPFAM" id="SSF54814">
    <property type="entry name" value="Prokaryotic type KH domain (KH-domain type II)"/>
    <property type="match status" value="1"/>
</dbReference>
<keyword evidence="4 6" id="KW-0694">RNA-binding</keyword>
<dbReference type="InterPro" id="IPR005225">
    <property type="entry name" value="Small_GTP-bd"/>
</dbReference>
<feature type="domain" description="Era-type G" evidence="10">
    <location>
        <begin position="5"/>
        <end position="171"/>
    </location>
</feature>
<evidence type="ECO:0000259" key="10">
    <source>
        <dbReference type="PROSITE" id="PS51713"/>
    </source>
</evidence>
<feature type="region of interest" description="G4" evidence="7">
    <location>
        <begin position="122"/>
        <end position="125"/>
    </location>
</feature>
<evidence type="ECO:0000256" key="5">
    <source>
        <dbReference type="ARBA" id="ARBA00023134"/>
    </source>
</evidence>
<dbReference type="EMBL" id="FNGO01000004">
    <property type="protein sequence ID" value="SDL41151.1"/>
    <property type="molecule type" value="Genomic_DNA"/>
</dbReference>
<evidence type="ECO:0000256" key="1">
    <source>
        <dbReference type="ARBA" id="ARBA00007921"/>
    </source>
</evidence>
<comment type="function">
    <text evidence="6">An essential GTPase that binds both GDP and GTP, with rapid nucleotide exchange. Plays a role in 16S rRNA processing and 30S ribosomal subunit biogenesis and possibly also in cell cycle regulation and energy metabolism.</text>
</comment>
<dbReference type="GO" id="GO:0043024">
    <property type="term" value="F:ribosomal small subunit binding"/>
    <property type="evidence" value="ECO:0007669"/>
    <property type="project" value="TreeGrafter"/>
</dbReference>
<sequence length="294" mass="34234">MGEFKSGFVSVLGRPNVGKSSLINALIGEKAGIVSRRPQTTRRRSRAILTGDDFQAVFLDTPGVHKIKNKLDEFMLDEIEKSMSGIDLILLVCDVSEKFGPGDEFIYSRIESRDIPAVLILNKIDLLHEKELAERIENYEKNADMPIITCSARRGTGKENIMDFLRENLPEGPQYYPDGMYVDKIERELVEEFIREQIFELTWDEIPYGTAVRVEEFEEKEDIIYIRANIFVEQKSHKGMIIGEEGSMLRKIGKRARQEIEKMMQDKVYLDLWVKEKKDWRKKEKWMKNLGYEL</sequence>
<feature type="binding site" evidence="6">
    <location>
        <begin position="13"/>
        <end position="20"/>
    </location>
    <ligand>
        <name>GTP</name>
        <dbReference type="ChEBI" id="CHEBI:37565"/>
    </ligand>
</feature>
<dbReference type="PANTHER" id="PTHR42698:SF1">
    <property type="entry name" value="GTPASE ERA, MITOCHONDRIAL"/>
    <property type="match status" value="1"/>
</dbReference>
<dbReference type="Proteomes" id="UP000199476">
    <property type="component" value="Unassembled WGS sequence"/>
</dbReference>
<evidence type="ECO:0000256" key="7">
    <source>
        <dbReference type="PROSITE-ProRule" id="PRU01050"/>
    </source>
</evidence>
<dbReference type="Gene3D" id="3.30.300.20">
    <property type="match status" value="1"/>
</dbReference>
<dbReference type="CDD" id="cd22534">
    <property type="entry name" value="KH-II_Era"/>
    <property type="match status" value="1"/>
</dbReference>
<dbReference type="CDD" id="cd04163">
    <property type="entry name" value="Era"/>
    <property type="match status" value="1"/>
</dbReference>
<dbReference type="SUPFAM" id="SSF52540">
    <property type="entry name" value="P-loop containing nucleoside triphosphate hydrolases"/>
    <property type="match status" value="1"/>
</dbReference>
<evidence type="ECO:0000256" key="4">
    <source>
        <dbReference type="ARBA" id="ARBA00022884"/>
    </source>
</evidence>
<keyword evidence="6" id="KW-0963">Cytoplasm</keyword>
<keyword evidence="6" id="KW-0690">Ribosome biogenesis</keyword>
<dbReference type="InterPro" id="IPR009019">
    <property type="entry name" value="KH_sf_prok-type"/>
</dbReference>
<keyword evidence="3 6" id="KW-0547">Nucleotide-binding</keyword>
<evidence type="ECO:0000256" key="2">
    <source>
        <dbReference type="ARBA" id="ARBA00020484"/>
    </source>
</evidence>
<evidence type="ECO:0000256" key="8">
    <source>
        <dbReference type="RuleBase" id="RU003761"/>
    </source>
</evidence>
<feature type="region of interest" description="G3" evidence="7">
    <location>
        <begin position="60"/>
        <end position="63"/>
    </location>
</feature>
<dbReference type="RefSeq" id="WP_089758570.1">
    <property type="nucleotide sequence ID" value="NZ_FNGO01000004.1"/>
</dbReference>
<dbReference type="InterPro" id="IPR006073">
    <property type="entry name" value="GTP-bd"/>
</dbReference>
<dbReference type="InterPro" id="IPR004044">
    <property type="entry name" value="KH_dom_type_2"/>
</dbReference>
<feature type="region of interest" description="G2" evidence="7">
    <location>
        <begin position="39"/>
        <end position="43"/>
    </location>
</feature>
<dbReference type="GO" id="GO:0070181">
    <property type="term" value="F:small ribosomal subunit rRNA binding"/>
    <property type="evidence" value="ECO:0007669"/>
    <property type="project" value="UniProtKB-UniRule"/>
</dbReference>
<comment type="subunit">
    <text evidence="6">Monomer.</text>
</comment>
<protein>
    <recommendedName>
        <fullName evidence="2 6">GTPase Era</fullName>
    </recommendedName>
</protein>
<dbReference type="GO" id="GO:0005525">
    <property type="term" value="F:GTP binding"/>
    <property type="evidence" value="ECO:0007669"/>
    <property type="project" value="UniProtKB-UniRule"/>
</dbReference>
<dbReference type="AlphaFoldDB" id="A0A1G9JUI4"/>
<keyword evidence="6" id="KW-1003">Cell membrane</keyword>
<dbReference type="InterPro" id="IPR005662">
    <property type="entry name" value="GTPase_Era-like"/>
</dbReference>
<dbReference type="GO" id="GO:0003924">
    <property type="term" value="F:GTPase activity"/>
    <property type="evidence" value="ECO:0007669"/>
    <property type="project" value="UniProtKB-UniRule"/>
</dbReference>
<dbReference type="GO" id="GO:0005829">
    <property type="term" value="C:cytosol"/>
    <property type="evidence" value="ECO:0007669"/>
    <property type="project" value="TreeGrafter"/>
</dbReference>
<dbReference type="NCBIfam" id="TIGR00436">
    <property type="entry name" value="era"/>
    <property type="match status" value="1"/>
</dbReference>
<dbReference type="Gene3D" id="3.40.50.300">
    <property type="entry name" value="P-loop containing nucleotide triphosphate hydrolases"/>
    <property type="match status" value="1"/>
</dbReference>
<dbReference type="GO" id="GO:0000028">
    <property type="term" value="P:ribosomal small subunit assembly"/>
    <property type="evidence" value="ECO:0007669"/>
    <property type="project" value="TreeGrafter"/>
</dbReference>
<dbReference type="NCBIfam" id="NF000908">
    <property type="entry name" value="PRK00089.1"/>
    <property type="match status" value="1"/>
</dbReference>
<feature type="region of interest" description="G5" evidence="7">
    <location>
        <begin position="150"/>
        <end position="152"/>
    </location>
</feature>
<keyword evidence="6" id="KW-0472">Membrane</keyword>
<feature type="binding site" evidence="6">
    <location>
        <begin position="122"/>
        <end position="125"/>
    </location>
    <ligand>
        <name>GTP</name>
        <dbReference type="ChEBI" id="CHEBI:37565"/>
    </ligand>
</feature>
<dbReference type="HAMAP" id="MF_00367">
    <property type="entry name" value="GTPase_Era"/>
    <property type="match status" value="1"/>
</dbReference>
<name>A0A1G9JUI4_9FIRM</name>
<dbReference type="Pfam" id="PF01926">
    <property type="entry name" value="MMR_HSR1"/>
    <property type="match status" value="1"/>
</dbReference>
<dbReference type="InterPro" id="IPR027417">
    <property type="entry name" value="P-loop_NTPase"/>
</dbReference>
<feature type="domain" description="KH type-2" evidence="9">
    <location>
        <begin position="190"/>
        <end position="278"/>
    </location>
</feature>
<dbReference type="PROSITE" id="PS50823">
    <property type="entry name" value="KH_TYPE_2"/>
    <property type="match status" value="1"/>
</dbReference>
<evidence type="ECO:0000313" key="11">
    <source>
        <dbReference type="EMBL" id="SDL41151.1"/>
    </source>
</evidence>
<dbReference type="OrthoDB" id="9805918at2"/>
<evidence type="ECO:0000256" key="3">
    <source>
        <dbReference type="ARBA" id="ARBA00022741"/>
    </source>
</evidence>
<evidence type="ECO:0000259" key="9">
    <source>
        <dbReference type="PROSITE" id="PS50823"/>
    </source>
</evidence>
<dbReference type="PROSITE" id="PS51713">
    <property type="entry name" value="G_ERA"/>
    <property type="match status" value="1"/>
</dbReference>
<gene>
    <name evidence="6" type="primary">era</name>
    <name evidence="11" type="ORF">SAMN04488692_10496</name>
</gene>
<proteinExistence type="inferred from homology"/>
<keyword evidence="12" id="KW-1185">Reference proteome</keyword>
<comment type="subcellular location">
    <subcellularLocation>
        <location evidence="6">Cytoplasm</location>
    </subcellularLocation>
    <subcellularLocation>
        <location evidence="6">Cell membrane</location>
        <topology evidence="6">Peripheral membrane protein</topology>
    </subcellularLocation>
</comment>
<organism evidence="11 12">
    <name type="scientific">Halarsenatibacter silvermanii</name>
    <dbReference type="NCBI Taxonomy" id="321763"/>
    <lineage>
        <taxon>Bacteria</taxon>
        <taxon>Bacillati</taxon>
        <taxon>Bacillota</taxon>
        <taxon>Clostridia</taxon>
        <taxon>Halanaerobiales</taxon>
        <taxon>Halarsenatibacteraceae</taxon>
        <taxon>Halarsenatibacter</taxon>
    </lineage>
</organism>
<feature type="region of interest" description="G1" evidence="7">
    <location>
        <begin position="13"/>
        <end position="20"/>
    </location>
</feature>
<accession>A0A1G9JUI4</accession>